<accession>A0A5X7K9D5</accession>
<feature type="transmembrane region" description="Helical" evidence="1">
    <location>
        <begin position="65"/>
        <end position="89"/>
    </location>
</feature>
<dbReference type="AlphaFoldDB" id="A0A5X7K9D5"/>
<sequence length="170" mass="19471">MITHYDVKMETQLLKRVLVAEGINIPSLLQVMRPGLCVFLWMIAWPTFIRLCLNKLDIRDAGVDICFSGVMGFILFVGITNAMLLYYAVPNSFRKSSKLVRFMYSKGCAYIFSFLVVFTLVALLLNSFLYSFTLIVLFIAFFIIYVIDSNRYKLSAVVALIQSFRKEPVS</sequence>
<keyword evidence="1" id="KW-0472">Membrane</keyword>
<evidence type="ECO:0000313" key="2">
    <source>
        <dbReference type="EMBL" id="ECA7543369.1"/>
    </source>
</evidence>
<name>A0A5X7K9D5_SALET</name>
<comment type="caution">
    <text evidence="2">The sequence shown here is derived from an EMBL/GenBank/DDBJ whole genome shotgun (WGS) entry which is preliminary data.</text>
</comment>
<keyword evidence="1" id="KW-0812">Transmembrane</keyword>
<dbReference type="EMBL" id="AAHVJI010000036">
    <property type="protein sequence ID" value="ECA7543369.1"/>
    <property type="molecule type" value="Genomic_DNA"/>
</dbReference>
<protein>
    <submittedName>
        <fullName evidence="2">Conjugal transfer protein TraS</fullName>
    </submittedName>
</protein>
<reference evidence="2" key="1">
    <citation type="submission" date="2019-01" db="EMBL/GenBank/DDBJ databases">
        <authorList>
            <person name="Ashton P.M."/>
            <person name="Dallman T."/>
            <person name="Nair S."/>
            <person name="De Pinna E."/>
            <person name="Peters T."/>
            <person name="Grant K."/>
        </authorList>
    </citation>
    <scope>NUCLEOTIDE SEQUENCE</scope>
    <source>
        <strain evidence="2">660431</strain>
    </source>
</reference>
<feature type="transmembrane region" description="Helical" evidence="1">
    <location>
        <begin position="31"/>
        <end position="53"/>
    </location>
</feature>
<organism evidence="2">
    <name type="scientific">Salmonella enterica subsp. enterica serovar Strasbourg</name>
    <dbReference type="NCBI Taxonomy" id="682796"/>
    <lineage>
        <taxon>Bacteria</taxon>
        <taxon>Pseudomonadati</taxon>
        <taxon>Pseudomonadota</taxon>
        <taxon>Gammaproteobacteria</taxon>
        <taxon>Enterobacterales</taxon>
        <taxon>Enterobacteriaceae</taxon>
        <taxon>Salmonella</taxon>
    </lineage>
</organism>
<proteinExistence type="predicted"/>
<feature type="transmembrane region" description="Helical" evidence="1">
    <location>
        <begin position="101"/>
        <end position="121"/>
    </location>
</feature>
<feature type="transmembrane region" description="Helical" evidence="1">
    <location>
        <begin position="128"/>
        <end position="147"/>
    </location>
</feature>
<dbReference type="NCBIfam" id="NF010304">
    <property type="entry name" value="PRK13741.1"/>
    <property type="match status" value="1"/>
</dbReference>
<evidence type="ECO:0000256" key="1">
    <source>
        <dbReference type="SAM" id="Phobius"/>
    </source>
</evidence>
<keyword evidence="1" id="KW-1133">Transmembrane helix</keyword>
<gene>
    <name evidence="2" type="primary">traS</name>
    <name evidence="2" type="ORF">EPL59_21365</name>
</gene>